<feature type="domain" description="PAS" evidence="1">
    <location>
        <begin position="1"/>
        <end position="63"/>
    </location>
</feature>
<protein>
    <recommendedName>
        <fullName evidence="1">PAS domain-containing protein</fullName>
    </recommendedName>
</protein>
<dbReference type="SUPFAM" id="SSF55785">
    <property type="entry name" value="PYP-like sensor domain (PAS domain)"/>
    <property type="match status" value="1"/>
</dbReference>
<comment type="caution">
    <text evidence="2">The sequence shown here is derived from an EMBL/GenBank/DDBJ whole genome shotgun (WGS) entry which is preliminary data.</text>
</comment>
<dbReference type="CDD" id="cd00130">
    <property type="entry name" value="PAS"/>
    <property type="match status" value="1"/>
</dbReference>
<dbReference type="Gene3D" id="3.30.450.20">
    <property type="entry name" value="PAS domain"/>
    <property type="match status" value="2"/>
</dbReference>
<sequence length="214" mass="24158">MQPAFIGLFNLTPYAKFIYVSESICEVLGHEPAEVISKSWLDFYHPDEVDSIMGLFLASIRDNTFGSVLVCRMRHKTGRYISVEIDQFHRVISLPEASIEDCEDPSLEPRVCLIIDRFTKLHIIQYTSKAASFLLGYETTSMIGTSFLSYVVEEDISIVQNMLLATKAVPELRKFSFGFQSSFLGEILMEAISSGCSDSLMLVLRPNSQMPFLK</sequence>
<proteinExistence type="predicted"/>
<accession>A0ABR2VZ64</accession>
<dbReference type="NCBIfam" id="TIGR00229">
    <property type="entry name" value="sensory_box"/>
    <property type="match status" value="1"/>
</dbReference>
<dbReference type="InterPro" id="IPR013655">
    <property type="entry name" value="PAS_fold_3"/>
</dbReference>
<dbReference type="InterPro" id="IPR000014">
    <property type="entry name" value="PAS"/>
</dbReference>
<dbReference type="InterPro" id="IPR035965">
    <property type="entry name" value="PAS-like_dom_sf"/>
</dbReference>
<organism evidence="2 3">
    <name type="scientific">Basidiobolus ranarum</name>
    <dbReference type="NCBI Taxonomy" id="34480"/>
    <lineage>
        <taxon>Eukaryota</taxon>
        <taxon>Fungi</taxon>
        <taxon>Fungi incertae sedis</taxon>
        <taxon>Zoopagomycota</taxon>
        <taxon>Entomophthoromycotina</taxon>
        <taxon>Basidiobolomycetes</taxon>
        <taxon>Basidiobolales</taxon>
        <taxon>Basidiobolaceae</taxon>
        <taxon>Basidiobolus</taxon>
    </lineage>
</organism>
<dbReference type="PROSITE" id="PS50112">
    <property type="entry name" value="PAS"/>
    <property type="match status" value="1"/>
</dbReference>
<gene>
    <name evidence="2" type="ORF">K7432_008334</name>
</gene>
<name>A0ABR2VZ64_9FUNG</name>
<dbReference type="Pfam" id="PF08447">
    <property type="entry name" value="PAS_3"/>
    <property type="match status" value="1"/>
</dbReference>
<evidence type="ECO:0000259" key="1">
    <source>
        <dbReference type="PROSITE" id="PS50112"/>
    </source>
</evidence>
<keyword evidence="3" id="KW-1185">Reference proteome</keyword>
<dbReference type="Proteomes" id="UP001479436">
    <property type="component" value="Unassembled WGS sequence"/>
</dbReference>
<evidence type="ECO:0000313" key="2">
    <source>
        <dbReference type="EMBL" id="KAK9710611.1"/>
    </source>
</evidence>
<evidence type="ECO:0000313" key="3">
    <source>
        <dbReference type="Proteomes" id="UP001479436"/>
    </source>
</evidence>
<reference evidence="2 3" key="1">
    <citation type="submission" date="2023-04" db="EMBL/GenBank/DDBJ databases">
        <title>Genome of Basidiobolus ranarum AG-B5.</title>
        <authorList>
            <person name="Stajich J.E."/>
            <person name="Carter-House D."/>
            <person name="Gryganskyi A."/>
        </authorList>
    </citation>
    <scope>NUCLEOTIDE SEQUENCE [LARGE SCALE GENOMIC DNA]</scope>
    <source>
        <strain evidence="2 3">AG-B5</strain>
    </source>
</reference>
<dbReference type="EMBL" id="JASJQH010007332">
    <property type="protein sequence ID" value="KAK9710611.1"/>
    <property type="molecule type" value="Genomic_DNA"/>
</dbReference>